<keyword evidence="3" id="KW-1185">Reference proteome</keyword>
<feature type="region of interest" description="Disordered" evidence="1">
    <location>
        <begin position="67"/>
        <end position="124"/>
    </location>
</feature>
<dbReference type="AlphaFoldDB" id="A0A8J2KF99"/>
<name>A0A8J2KF99_9HEXA</name>
<proteinExistence type="predicted"/>
<reference evidence="2" key="1">
    <citation type="submission" date="2021-06" db="EMBL/GenBank/DDBJ databases">
        <authorList>
            <person name="Hodson N. C."/>
            <person name="Mongue J. A."/>
            <person name="Jaron S. K."/>
        </authorList>
    </citation>
    <scope>NUCLEOTIDE SEQUENCE</scope>
</reference>
<protein>
    <submittedName>
        <fullName evidence="2">Uncharacterized protein</fullName>
    </submittedName>
</protein>
<comment type="caution">
    <text evidence="2">The sequence shown here is derived from an EMBL/GenBank/DDBJ whole genome shotgun (WGS) entry which is preliminary data.</text>
</comment>
<dbReference type="OrthoDB" id="8297650at2759"/>
<evidence type="ECO:0000313" key="2">
    <source>
        <dbReference type="EMBL" id="CAG7785445.1"/>
    </source>
</evidence>
<organism evidence="2 3">
    <name type="scientific">Allacma fusca</name>
    <dbReference type="NCBI Taxonomy" id="39272"/>
    <lineage>
        <taxon>Eukaryota</taxon>
        <taxon>Metazoa</taxon>
        <taxon>Ecdysozoa</taxon>
        <taxon>Arthropoda</taxon>
        <taxon>Hexapoda</taxon>
        <taxon>Collembola</taxon>
        <taxon>Symphypleona</taxon>
        <taxon>Sminthuridae</taxon>
        <taxon>Allacma</taxon>
    </lineage>
</organism>
<dbReference type="Proteomes" id="UP000708208">
    <property type="component" value="Unassembled WGS sequence"/>
</dbReference>
<feature type="compositionally biased region" description="Polar residues" evidence="1">
    <location>
        <begin position="69"/>
        <end position="86"/>
    </location>
</feature>
<evidence type="ECO:0000256" key="1">
    <source>
        <dbReference type="SAM" id="MobiDB-lite"/>
    </source>
</evidence>
<evidence type="ECO:0000313" key="3">
    <source>
        <dbReference type="Proteomes" id="UP000708208"/>
    </source>
</evidence>
<sequence>MPKKDKDMIIIPVPPSQRKPYHPVIMQVTKTPSVSSTERPQTKVVTYKLNKMFVPMGIYGKVLQKSDMENTGSDSGPDLMSTTPSSKHYKGNGSPQIRHKGTSSEELLASSDESSDFATAVRPSDAMTEADEIFSAQEWAPHFQNAKKQRPNKQFMHASEVDLTMNYKPDISTISL</sequence>
<feature type="non-terminal residue" evidence="2">
    <location>
        <position position="176"/>
    </location>
</feature>
<gene>
    <name evidence="2" type="ORF">AFUS01_LOCUS24070</name>
</gene>
<dbReference type="EMBL" id="CAJVCH010296749">
    <property type="protein sequence ID" value="CAG7785445.1"/>
    <property type="molecule type" value="Genomic_DNA"/>
</dbReference>
<accession>A0A8J2KF99</accession>